<proteinExistence type="predicted"/>
<protein>
    <submittedName>
        <fullName evidence="2">Uncharacterized protein</fullName>
    </submittedName>
</protein>
<evidence type="ECO:0000313" key="3">
    <source>
        <dbReference type="Proteomes" id="UP000030669"/>
    </source>
</evidence>
<dbReference type="HOGENOM" id="CLU_3014350_0_0_1"/>
<dbReference type="Proteomes" id="UP000030669">
    <property type="component" value="Unassembled WGS sequence"/>
</dbReference>
<feature type="region of interest" description="Disordered" evidence="1">
    <location>
        <begin position="1"/>
        <end position="29"/>
    </location>
</feature>
<evidence type="ECO:0000313" key="2">
    <source>
        <dbReference type="EMBL" id="EPQ55512.1"/>
    </source>
</evidence>
<dbReference type="KEGG" id="gtr:GLOTRDRAFT_99785"/>
<dbReference type="EMBL" id="KB469301">
    <property type="protein sequence ID" value="EPQ55512.1"/>
    <property type="molecule type" value="Genomic_DNA"/>
</dbReference>
<feature type="compositionally biased region" description="Basic and acidic residues" evidence="1">
    <location>
        <begin position="13"/>
        <end position="26"/>
    </location>
</feature>
<reference evidence="2 3" key="1">
    <citation type="journal article" date="2012" name="Science">
        <title>The Paleozoic origin of enzymatic lignin decomposition reconstructed from 31 fungal genomes.</title>
        <authorList>
            <person name="Floudas D."/>
            <person name="Binder M."/>
            <person name="Riley R."/>
            <person name="Barry K."/>
            <person name="Blanchette R.A."/>
            <person name="Henrissat B."/>
            <person name="Martinez A.T."/>
            <person name="Otillar R."/>
            <person name="Spatafora J.W."/>
            <person name="Yadav J.S."/>
            <person name="Aerts A."/>
            <person name="Benoit I."/>
            <person name="Boyd A."/>
            <person name="Carlson A."/>
            <person name="Copeland A."/>
            <person name="Coutinho P.M."/>
            <person name="de Vries R.P."/>
            <person name="Ferreira P."/>
            <person name="Findley K."/>
            <person name="Foster B."/>
            <person name="Gaskell J."/>
            <person name="Glotzer D."/>
            <person name="Gorecki P."/>
            <person name="Heitman J."/>
            <person name="Hesse C."/>
            <person name="Hori C."/>
            <person name="Igarashi K."/>
            <person name="Jurgens J.A."/>
            <person name="Kallen N."/>
            <person name="Kersten P."/>
            <person name="Kohler A."/>
            <person name="Kuees U."/>
            <person name="Kumar T.K.A."/>
            <person name="Kuo A."/>
            <person name="LaButti K."/>
            <person name="Larrondo L.F."/>
            <person name="Lindquist E."/>
            <person name="Ling A."/>
            <person name="Lombard V."/>
            <person name="Lucas S."/>
            <person name="Lundell T."/>
            <person name="Martin R."/>
            <person name="McLaughlin D.J."/>
            <person name="Morgenstern I."/>
            <person name="Morin E."/>
            <person name="Murat C."/>
            <person name="Nagy L.G."/>
            <person name="Nolan M."/>
            <person name="Ohm R.A."/>
            <person name="Patyshakuliyeva A."/>
            <person name="Rokas A."/>
            <person name="Ruiz-Duenas F.J."/>
            <person name="Sabat G."/>
            <person name="Salamov A."/>
            <person name="Samejima M."/>
            <person name="Schmutz J."/>
            <person name="Slot J.C."/>
            <person name="St John F."/>
            <person name="Stenlid J."/>
            <person name="Sun H."/>
            <person name="Sun S."/>
            <person name="Syed K."/>
            <person name="Tsang A."/>
            <person name="Wiebenga A."/>
            <person name="Young D."/>
            <person name="Pisabarro A."/>
            <person name="Eastwood D.C."/>
            <person name="Martin F."/>
            <person name="Cullen D."/>
            <person name="Grigoriev I.V."/>
            <person name="Hibbett D.S."/>
        </authorList>
    </citation>
    <scope>NUCLEOTIDE SEQUENCE [LARGE SCALE GENOMIC DNA]</scope>
    <source>
        <strain evidence="2 3">ATCC 11539</strain>
    </source>
</reference>
<accession>S7Q7L7</accession>
<evidence type="ECO:0000256" key="1">
    <source>
        <dbReference type="SAM" id="MobiDB-lite"/>
    </source>
</evidence>
<organism evidence="2 3">
    <name type="scientific">Gloeophyllum trabeum (strain ATCC 11539 / FP-39264 / Madison 617)</name>
    <name type="common">Brown rot fungus</name>
    <dbReference type="NCBI Taxonomy" id="670483"/>
    <lineage>
        <taxon>Eukaryota</taxon>
        <taxon>Fungi</taxon>
        <taxon>Dikarya</taxon>
        <taxon>Basidiomycota</taxon>
        <taxon>Agaricomycotina</taxon>
        <taxon>Agaricomycetes</taxon>
        <taxon>Gloeophyllales</taxon>
        <taxon>Gloeophyllaceae</taxon>
        <taxon>Gloeophyllum</taxon>
    </lineage>
</organism>
<dbReference type="AlphaFoldDB" id="S7Q7L7"/>
<gene>
    <name evidence="2" type="ORF">GLOTRDRAFT_99785</name>
</gene>
<keyword evidence="3" id="KW-1185">Reference proteome</keyword>
<dbReference type="GeneID" id="19310100"/>
<dbReference type="RefSeq" id="XP_007865599.1">
    <property type="nucleotide sequence ID" value="XM_007867408.1"/>
</dbReference>
<name>S7Q7L7_GLOTA</name>
<sequence length="56" mass="6124">MKNNPVYPASNNGEDHGDPTDLKEAKGISYLDPPGRAAQLLSREKGLLSLKMTDLR</sequence>